<feature type="region of interest" description="Disordered" evidence="1">
    <location>
        <begin position="62"/>
        <end position="81"/>
    </location>
</feature>
<dbReference type="EMBL" id="WMBB01000016">
    <property type="protein sequence ID" value="MTE16770.1"/>
    <property type="molecule type" value="Genomic_DNA"/>
</dbReference>
<name>A0A6I3L731_9NOCA</name>
<sequence>MTMWVEGEKALELLCHNEVATPNTFRADCLNPQEADRLDPRRERLTSRLAGRPGFGLFAAHARRREQTRSHDGPFGGVEEVGGEGDSGFVFVALSGIRCPDGRFPIRHRQG</sequence>
<evidence type="ECO:0000313" key="2">
    <source>
        <dbReference type="EMBL" id="MTE16770.1"/>
    </source>
</evidence>
<gene>
    <name evidence="2" type="ORF">GLP40_28955</name>
</gene>
<evidence type="ECO:0000256" key="1">
    <source>
        <dbReference type="SAM" id="MobiDB-lite"/>
    </source>
</evidence>
<accession>A0A6I3L731</accession>
<proteinExistence type="predicted"/>
<organism evidence="2 3">
    <name type="scientific">Nocardia aurantiaca</name>
    <dbReference type="NCBI Taxonomy" id="2675850"/>
    <lineage>
        <taxon>Bacteria</taxon>
        <taxon>Bacillati</taxon>
        <taxon>Actinomycetota</taxon>
        <taxon>Actinomycetes</taxon>
        <taxon>Mycobacteriales</taxon>
        <taxon>Nocardiaceae</taxon>
        <taxon>Nocardia</taxon>
    </lineage>
</organism>
<reference evidence="2 3" key="1">
    <citation type="submission" date="2019-11" db="EMBL/GenBank/DDBJ databases">
        <title>Nocardia sp. nov. CT2-14 isolated from soil.</title>
        <authorList>
            <person name="Kanchanasin P."/>
            <person name="Tanasupawat S."/>
            <person name="Yuki M."/>
            <person name="Kudo T."/>
        </authorList>
    </citation>
    <scope>NUCLEOTIDE SEQUENCE [LARGE SCALE GENOMIC DNA]</scope>
    <source>
        <strain evidence="2 3">CT2-14</strain>
    </source>
</reference>
<dbReference type="Proteomes" id="UP000432464">
    <property type="component" value="Unassembled WGS sequence"/>
</dbReference>
<keyword evidence="3" id="KW-1185">Reference proteome</keyword>
<protein>
    <submittedName>
        <fullName evidence="2">Uncharacterized protein</fullName>
    </submittedName>
</protein>
<comment type="caution">
    <text evidence="2">The sequence shown here is derived from an EMBL/GenBank/DDBJ whole genome shotgun (WGS) entry which is preliminary data.</text>
</comment>
<evidence type="ECO:0000313" key="3">
    <source>
        <dbReference type="Proteomes" id="UP000432464"/>
    </source>
</evidence>
<dbReference type="AlphaFoldDB" id="A0A6I3L731"/>
<dbReference type="RefSeq" id="WP_154791188.1">
    <property type="nucleotide sequence ID" value="NZ_WMBB01000016.1"/>
</dbReference>